<keyword evidence="2" id="KW-1185">Reference proteome</keyword>
<accession>A0ACC1JHI4</accession>
<evidence type="ECO:0000313" key="2">
    <source>
        <dbReference type="Proteomes" id="UP001150603"/>
    </source>
</evidence>
<dbReference type="Proteomes" id="UP001150603">
    <property type="component" value="Unassembled WGS sequence"/>
</dbReference>
<gene>
    <name evidence="1" type="primary">TCB2_1</name>
    <name evidence="1" type="ORF">FBU59_000296</name>
</gene>
<feature type="non-terminal residue" evidence="1">
    <location>
        <position position="484"/>
    </location>
</feature>
<name>A0ACC1JHI4_9FUNG</name>
<reference evidence="1" key="1">
    <citation type="submission" date="2022-07" db="EMBL/GenBank/DDBJ databases">
        <title>Phylogenomic reconstructions and comparative analyses of Kickxellomycotina fungi.</title>
        <authorList>
            <person name="Reynolds N.K."/>
            <person name="Stajich J.E."/>
            <person name="Barry K."/>
            <person name="Grigoriev I.V."/>
            <person name="Crous P."/>
            <person name="Smith M.E."/>
        </authorList>
    </citation>
    <scope>NUCLEOTIDE SEQUENCE</scope>
    <source>
        <strain evidence="1">NRRL 5244</strain>
    </source>
</reference>
<dbReference type="EMBL" id="JANBPW010000039">
    <property type="protein sequence ID" value="KAJ1951224.1"/>
    <property type="molecule type" value="Genomic_DNA"/>
</dbReference>
<organism evidence="1 2">
    <name type="scientific">Linderina macrospora</name>
    <dbReference type="NCBI Taxonomy" id="4868"/>
    <lineage>
        <taxon>Eukaryota</taxon>
        <taxon>Fungi</taxon>
        <taxon>Fungi incertae sedis</taxon>
        <taxon>Zoopagomycota</taxon>
        <taxon>Kickxellomycotina</taxon>
        <taxon>Kickxellomycetes</taxon>
        <taxon>Kickxellales</taxon>
        <taxon>Kickxellaceae</taxon>
        <taxon>Linderina</taxon>
    </lineage>
</organism>
<protein>
    <submittedName>
        <fullName evidence="1">Tricalbin-2</fullName>
    </submittedName>
</protein>
<proteinExistence type="predicted"/>
<comment type="caution">
    <text evidence="1">The sequence shown here is derived from an EMBL/GenBank/DDBJ whole genome shotgun (WGS) entry which is preliminary data.</text>
</comment>
<sequence length="484" mass="52392">MAEQQANSSNMPRDNDDSPPSNMPQESLAQGNAPQDQSAATVEAVAKALRTGSDTPSRFHSAALSALSASRQASEAPETNGNDVTAAPTNGKTSEVPTNGSTVANSDGGSATPRDEPEEDRTPLTSRAIYDIAKTKIMTQRALYKLSSETGFVKLRSKPTPIKTAATGSSASGINAAVTNGTPGGDKGKGKEAAKEAAKEAGAGDKDAAKPKQASVVGWKEKGAIDSGKKEAPKAPEPTIFDTINTYIEMVDRSGMWRNCAGVFGLMFLTYVLTSLRFGIFGVAIAAAFGAQWYRNSVVRFRRTVRDDFERAYEHNALTRTLESVGWLNEFTTRFWLMFEPSLSRMVIDIADPILEQNTPGFLDSLKLTTFTLGTKAPRIDGVRTYSELEDRNVIVMDWQVSFTPNDLEDVPAVLRENKVNPKVVLTVRVGKGFVGAGMPIMVEDMVFKGKMQVKLQLGPVFPHVRTAQVCFLERPTIDFVLKP</sequence>
<evidence type="ECO:0000313" key="1">
    <source>
        <dbReference type="EMBL" id="KAJ1951224.1"/>
    </source>
</evidence>